<sequence length="1128" mass="125707">MGSTTMTDDIGKRTIFLGQFRLVRLQVINWGTFNGYKDLPVEERGVLFTGPSGSGKSSLMDAHSAVLLPTHDQRFNASADLNVRGAKQGTRSVADYVRGAWSETNDEHNRSKVRYLRGGKPTWSAIAATYADGVDAITTAVVVKWFTGAETDGASLKTMYQLHHGHLDLTVLEEWAQRNFDTRWFKQTHPAHYPDSQAAYVRELGKRIGLGNSKTALSLLGKAKAMKNVGDLNLFIRGNMLDEPGTFDAAQKMLDAFTPLNEAYETARRAHAQEKVLREVPESWTAYRESGQTHNLAETLLGAPMEHYVRGVHVQAIREALDALDHEIKSLDADLGEQERRYEEAKSAYVSLDEQLRREGQALEEVKLRLDAANREVEARERTHRTYRTLVERIGEPCPEDEQTFVALRQKLPRILERAHQDKAEIEPRRHAVFAASGQARKQHETKATELATLQASRSLIPRREADRREMIADGAGVAVTELPYAAELIDVDEAEEQWRPAAEKVLRAFGLRLLVPAAHQRAVQQFIDNHDMRGVVEYSVVPAESTAADRAEPGTLASKLTVDETHTAGPWLAGQLAGRFDHVCVQTSEELDQHRTAVTLNGTVKLPGSHYRKDDRRALTDPASYILGGDIRAKVAALEAEVARLAEAEKQARAEADELDQRYRQVESTIEAATQLEGFTSWMQLDHWSATASAQGYAERIEQLRADNVDLQRLEDDRGAAEARWQSVADARSDLRNKLSALRARQTSWLNMLENETAEPHGTSNDAHRSYLDQVFADLELAVTPDNLAQVRVAFRKELERRRDAAEADRRYAHARLKSAIERFVEEWPDSAPDASGDVDRSGADFAALHADIVRRRLPNAMGRFQQMISEDMVPSISVLQRAIENAANEIQSRIDMVNSGLSRVEFNPGTHLQIAYQATPPAEVKEFRGNVDALLRDAPAARRDPEKLLGQFRRVRALMTRFTDDDAESRRWRDAVLDVRTSYFFYGIEKGADHDIVSTYRNTASSSGGEQEKLVAFCLAAALSYNLADPDSEGRPHFAPLMLDEAFSKSDEAFSQQALAAFDEFGFQMIIAAPIRMSGILEPFIGQVVLVDKRVAADGARSNATSATFSDLTPRQGRTAASVPAD</sequence>
<keyword evidence="4" id="KW-0175">Coiled coil</keyword>
<keyword evidence="2" id="KW-0234">DNA repair</keyword>
<organism evidence="6 7">
    <name type="scientific">Phytoactinopolyspora mesophila</name>
    <dbReference type="NCBI Taxonomy" id="2650750"/>
    <lineage>
        <taxon>Bacteria</taxon>
        <taxon>Bacillati</taxon>
        <taxon>Actinomycetota</taxon>
        <taxon>Actinomycetes</taxon>
        <taxon>Jiangellales</taxon>
        <taxon>Jiangellaceae</taxon>
        <taxon>Phytoactinopolyspora</taxon>
    </lineage>
</organism>
<dbReference type="GO" id="GO:0006302">
    <property type="term" value="P:double-strand break repair"/>
    <property type="evidence" value="ECO:0007669"/>
    <property type="project" value="TreeGrafter"/>
</dbReference>
<keyword evidence="3" id="KW-0742">SOS response</keyword>
<dbReference type="AlphaFoldDB" id="A0A7K3MAI3"/>
<feature type="coiled-coil region" evidence="4">
    <location>
        <begin position="636"/>
        <end position="715"/>
    </location>
</feature>
<evidence type="ECO:0000256" key="2">
    <source>
        <dbReference type="ARBA" id="ARBA00023204"/>
    </source>
</evidence>
<evidence type="ECO:0000313" key="6">
    <source>
        <dbReference type="EMBL" id="NDL60325.1"/>
    </source>
</evidence>
<dbReference type="SUPFAM" id="SSF52540">
    <property type="entry name" value="P-loop containing nucleoside triphosphate hydrolases"/>
    <property type="match status" value="1"/>
</dbReference>
<gene>
    <name evidence="6" type="ORF">F7O44_24935</name>
</gene>
<reference evidence="6 7" key="1">
    <citation type="submission" date="2019-11" db="EMBL/GenBank/DDBJ databases">
        <authorList>
            <person name="Li X.-J."/>
            <person name="Feng X.-M."/>
        </authorList>
    </citation>
    <scope>NUCLEOTIDE SEQUENCE [LARGE SCALE GENOMIC DNA]</scope>
    <source>
        <strain evidence="6 7">XMNu-373</strain>
    </source>
</reference>
<keyword evidence="1" id="KW-0227">DNA damage</keyword>
<dbReference type="Pfam" id="PF13558">
    <property type="entry name" value="SbcC_Walker_B"/>
    <property type="match status" value="1"/>
</dbReference>
<dbReference type="Pfam" id="PF13555">
    <property type="entry name" value="AAA_29"/>
    <property type="match status" value="1"/>
</dbReference>
<dbReference type="PANTHER" id="PTHR32182:SF0">
    <property type="entry name" value="DNA REPLICATION AND REPAIR PROTEIN RECF"/>
    <property type="match status" value="1"/>
</dbReference>
<evidence type="ECO:0000256" key="4">
    <source>
        <dbReference type="SAM" id="Coils"/>
    </source>
</evidence>
<dbReference type="GO" id="GO:0000731">
    <property type="term" value="P:DNA synthesis involved in DNA repair"/>
    <property type="evidence" value="ECO:0007669"/>
    <property type="project" value="TreeGrafter"/>
</dbReference>
<feature type="region of interest" description="Disordered" evidence="5">
    <location>
        <begin position="1108"/>
        <end position="1128"/>
    </location>
</feature>
<dbReference type="Proteomes" id="UP000460435">
    <property type="component" value="Unassembled WGS sequence"/>
</dbReference>
<dbReference type="InterPro" id="IPR027417">
    <property type="entry name" value="P-loop_NTPase"/>
</dbReference>
<comment type="caution">
    <text evidence="6">The sequence shown here is derived from an EMBL/GenBank/DDBJ whole genome shotgun (WGS) entry which is preliminary data.</text>
</comment>
<evidence type="ECO:0000256" key="1">
    <source>
        <dbReference type="ARBA" id="ARBA00022763"/>
    </source>
</evidence>
<feature type="coiled-coil region" evidence="4">
    <location>
        <begin position="314"/>
        <end position="383"/>
    </location>
</feature>
<dbReference type="EMBL" id="WLZY01000011">
    <property type="protein sequence ID" value="NDL60325.1"/>
    <property type="molecule type" value="Genomic_DNA"/>
</dbReference>
<proteinExistence type="predicted"/>
<evidence type="ECO:0000256" key="5">
    <source>
        <dbReference type="SAM" id="MobiDB-lite"/>
    </source>
</evidence>
<dbReference type="Gene3D" id="3.40.50.300">
    <property type="entry name" value="P-loop containing nucleotide triphosphate hydrolases"/>
    <property type="match status" value="1"/>
</dbReference>
<dbReference type="GO" id="GO:0009432">
    <property type="term" value="P:SOS response"/>
    <property type="evidence" value="ECO:0007669"/>
    <property type="project" value="UniProtKB-KW"/>
</dbReference>
<evidence type="ECO:0000256" key="3">
    <source>
        <dbReference type="ARBA" id="ARBA00023236"/>
    </source>
</evidence>
<dbReference type="PANTHER" id="PTHR32182">
    <property type="entry name" value="DNA REPLICATION AND REPAIR PROTEIN RECF"/>
    <property type="match status" value="1"/>
</dbReference>
<keyword evidence="7" id="KW-1185">Reference proteome</keyword>
<name>A0A7K3MAI3_9ACTN</name>
<accession>A0A7K3MAI3</accession>
<protein>
    <submittedName>
        <fullName evidence="6">Uncharacterized protein</fullName>
    </submittedName>
</protein>
<evidence type="ECO:0000313" key="7">
    <source>
        <dbReference type="Proteomes" id="UP000460435"/>
    </source>
</evidence>